<proteinExistence type="predicted"/>
<sequence>MNPSNAFRPRFGQVLTIVMGLIAVISIAGMLGTTGISGFAQFGGLPLLLAALVWAVFYKPRLEVSDGELVIVNPLRTVHLVWPSIKGFETNWGMTVLSAYGKFTAWSVPAPSRGFARPGRIGWGVESRSNAADDVAGRVASPAVQEALARWEALKAAGYLDNPRLEAPRPKASWNFDVILICAVLAVWTAVGLLGM</sequence>
<dbReference type="RefSeq" id="WP_349637356.1">
    <property type="nucleotide sequence ID" value="NZ_CP090958.1"/>
</dbReference>
<keyword evidence="1" id="KW-1133">Transmembrane helix</keyword>
<feature type="transmembrane region" description="Helical" evidence="1">
    <location>
        <begin position="174"/>
        <end position="194"/>
    </location>
</feature>
<organism evidence="2 3">
    <name type="scientific">Saxibacter everestensis</name>
    <dbReference type="NCBI Taxonomy" id="2909229"/>
    <lineage>
        <taxon>Bacteria</taxon>
        <taxon>Bacillati</taxon>
        <taxon>Actinomycetota</taxon>
        <taxon>Actinomycetes</taxon>
        <taxon>Micrococcales</taxon>
        <taxon>Brevibacteriaceae</taxon>
        <taxon>Saxibacter</taxon>
    </lineage>
</organism>
<protein>
    <submittedName>
        <fullName evidence="2">PH domain-containing protein</fullName>
    </submittedName>
</protein>
<feature type="transmembrane region" description="Helical" evidence="1">
    <location>
        <begin position="38"/>
        <end position="57"/>
    </location>
</feature>
<evidence type="ECO:0000256" key="1">
    <source>
        <dbReference type="SAM" id="Phobius"/>
    </source>
</evidence>
<accession>A0ABY8QNP2</accession>
<keyword evidence="3" id="KW-1185">Reference proteome</keyword>
<evidence type="ECO:0000313" key="3">
    <source>
        <dbReference type="Proteomes" id="UP001209083"/>
    </source>
</evidence>
<feature type="transmembrane region" description="Helical" evidence="1">
    <location>
        <begin position="12"/>
        <end position="32"/>
    </location>
</feature>
<keyword evidence="1" id="KW-0472">Membrane</keyword>
<dbReference type="Proteomes" id="UP001209083">
    <property type="component" value="Chromosome"/>
</dbReference>
<keyword evidence="1" id="KW-0812">Transmembrane</keyword>
<evidence type="ECO:0000313" key="2">
    <source>
        <dbReference type="EMBL" id="WGW10575.1"/>
    </source>
</evidence>
<reference evidence="2 3" key="1">
    <citation type="submission" date="2023-05" db="EMBL/GenBank/DDBJ databases">
        <title>Lithophilousrod everest ZFBP1038 complete genpme.</title>
        <authorList>
            <person name="Tian M."/>
        </authorList>
    </citation>
    <scope>NUCLEOTIDE SEQUENCE [LARGE SCALE GENOMIC DNA]</scope>
    <source>
        <strain evidence="2 3">ZFBP1038</strain>
    </source>
</reference>
<dbReference type="EMBL" id="CP090958">
    <property type="protein sequence ID" value="WGW10575.1"/>
    <property type="molecule type" value="Genomic_DNA"/>
</dbReference>
<gene>
    <name evidence="2" type="ORF">LWF01_10535</name>
</gene>
<name>A0ABY8QNP2_9MICO</name>